<evidence type="ECO:0000256" key="7">
    <source>
        <dbReference type="ARBA" id="ARBA00023242"/>
    </source>
</evidence>
<evidence type="ECO:0000256" key="4">
    <source>
        <dbReference type="ARBA" id="ARBA00022833"/>
    </source>
</evidence>
<feature type="domain" description="C2H2-type" evidence="10">
    <location>
        <begin position="590"/>
        <end position="619"/>
    </location>
</feature>
<keyword evidence="2" id="KW-0479">Metal-binding</keyword>
<dbReference type="PROSITE" id="PS50157">
    <property type="entry name" value="ZINC_FINGER_C2H2_2"/>
    <property type="match status" value="7"/>
</dbReference>
<dbReference type="InterPro" id="IPR036236">
    <property type="entry name" value="Znf_C2H2_sf"/>
</dbReference>
<evidence type="ECO:0000256" key="5">
    <source>
        <dbReference type="ARBA" id="ARBA00023015"/>
    </source>
</evidence>
<keyword evidence="4" id="KW-0862">Zinc</keyword>
<organism evidence="11 12">
    <name type="scientific">Batrachochytrium salamandrivorans</name>
    <dbReference type="NCBI Taxonomy" id="1357716"/>
    <lineage>
        <taxon>Eukaryota</taxon>
        <taxon>Fungi</taxon>
        <taxon>Fungi incertae sedis</taxon>
        <taxon>Chytridiomycota</taxon>
        <taxon>Chytridiomycota incertae sedis</taxon>
        <taxon>Chytridiomycetes</taxon>
        <taxon>Rhizophydiales</taxon>
        <taxon>Rhizophydiales incertae sedis</taxon>
        <taxon>Batrachochytrium</taxon>
    </lineage>
</organism>
<feature type="domain" description="C2H2-type" evidence="10">
    <location>
        <begin position="797"/>
        <end position="826"/>
    </location>
</feature>
<feature type="domain" description="C2H2-type" evidence="10">
    <location>
        <begin position="903"/>
        <end position="931"/>
    </location>
</feature>
<dbReference type="EMBL" id="JAFCIX010000093">
    <property type="protein sequence ID" value="KAH6598876.1"/>
    <property type="molecule type" value="Genomic_DNA"/>
</dbReference>
<proteinExistence type="predicted"/>
<name>A0ABQ8FIJ4_9FUNG</name>
<feature type="domain" description="C2H2-type" evidence="10">
    <location>
        <begin position="857"/>
        <end position="886"/>
    </location>
</feature>
<dbReference type="InterPro" id="IPR051061">
    <property type="entry name" value="Zinc_finger_trans_reg"/>
</dbReference>
<keyword evidence="6" id="KW-0804">Transcription</keyword>
<feature type="compositionally biased region" description="Polar residues" evidence="9">
    <location>
        <begin position="13"/>
        <end position="22"/>
    </location>
</feature>
<dbReference type="Gene3D" id="3.30.160.60">
    <property type="entry name" value="Classic Zinc Finger"/>
    <property type="match status" value="4"/>
</dbReference>
<dbReference type="PROSITE" id="PS00028">
    <property type="entry name" value="ZINC_FINGER_C2H2_1"/>
    <property type="match status" value="7"/>
</dbReference>
<dbReference type="Proteomes" id="UP001648503">
    <property type="component" value="Unassembled WGS sequence"/>
</dbReference>
<keyword evidence="7" id="KW-0539">Nucleus</keyword>
<feature type="region of interest" description="Disordered" evidence="9">
    <location>
        <begin position="453"/>
        <end position="480"/>
    </location>
</feature>
<feature type="region of interest" description="Disordered" evidence="9">
    <location>
        <begin position="922"/>
        <end position="943"/>
    </location>
</feature>
<dbReference type="PANTHER" id="PTHR46179">
    <property type="entry name" value="ZINC FINGER PROTEIN"/>
    <property type="match status" value="1"/>
</dbReference>
<feature type="region of interest" description="Disordered" evidence="9">
    <location>
        <begin position="653"/>
        <end position="675"/>
    </location>
</feature>
<feature type="compositionally biased region" description="Basic and acidic residues" evidence="9">
    <location>
        <begin position="933"/>
        <end position="943"/>
    </location>
</feature>
<feature type="region of interest" description="Disordered" evidence="9">
    <location>
        <begin position="1"/>
        <end position="29"/>
    </location>
</feature>
<reference evidence="11 12" key="1">
    <citation type="submission" date="2021-02" db="EMBL/GenBank/DDBJ databases">
        <title>Variation within the Batrachochytrium salamandrivorans European outbreak.</title>
        <authorList>
            <person name="Kelly M."/>
            <person name="Pasmans F."/>
            <person name="Shea T.P."/>
            <person name="Munoz J.F."/>
            <person name="Carranza S."/>
            <person name="Cuomo C.A."/>
            <person name="Martel A."/>
        </authorList>
    </citation>
    <scope>NUCLEOTIDE SEQUENCE [LARGE SCALE GENOMIC DNA]</scope>
    <source>
        <strain evidence="11 12">AMFP18/2</strain>
    </source>
</reference>
<dbReference type="SMART" id="SM00355">
    <property type="entry name" value="ZnF_C2H2"/>
    <property type="match status" value="7"/>
</dbReference>
<evidence type="ECO:0000256" key="3">
    <source>
        <dbReference type="ARBA" id="ARBA00022771"/>
    </source>
</evidence>
<dbReference type="PANTHER" id="PTHR46179:SF13">
    <property type="entry name" value="C2H2-TYPE DOMAIN-CONTAINING PROTEIN"/>
    <property type="match status" value="1"/>
</dbReference>
<comment type="subcellular location">
    <subcellularLocation>
        <location evidence="1">Nucleus</location>
    </subcellularLocation>
</comment>
<feature type="compositionally biased region" description="Basic residues" evidence="9">
    <location>
        <begin position="1"/>
        <end position="12"/>
    </location>
</feature>
<feature type="domain" description="C2H2-type" evidence="10">
    <location>
        <begin position="827"/>
        <end position="856"/>
    </location>
</feature>
<feature type="compositionally biased region" description="Gly residues" evidence="9">
    <location>
        <begin position="653"/>
        <end position="663"/>
    </location>
</feature>
<evidence type="ECO:0000313" key="12">
    <source>
        <dbReference type="Proteomes" id="UP001648503"/>
    </source>
</evidence>
<gene>
    <name evidence="11" type="ORF">BASA50_003383</name>
</gene>
<sequence>MARHSRGRRRPPQSHSVGSSEETVAVSGSDGAMTTTTTIAHHHQHQQHLESQLQHHLINAVGCISDTYSEGNDHRLVDAGFNSSPLPMPLDINIQVGNTNVGGVNDDNVDTAAVAQAVLMSDPSFAALFALASSLLQPPQSMQGLLPQVESAILATHPPSGDMKDSNAQSTINDGVVLHDTDIYHHSYPHTPSVLDTIQDNSLSQPTEIFSTTDALALLNQTGESRNPIVSSANATHYHTPLTANLTGSLVSDSAADLSLSSTLGIVLSEATTPLSVSSDSVPQSPDHLLMSQLISEAVTSSIHSQHPFLAHDRQAYDIMEDAIRRLIGGVSSNRTQPVLRATDLLAERNSADSTISTDPTLDALGVLDFPSHSRMNESNSLDALAFSASVLSAEAFNPAAVDINLNHSDAAEMFYFIHLLASTISSIQSLVPSSEADATLVENITVDLDQSHTGVASPDYKHATEGGAPDPGTDHQPGISLQETDLLLNSDQQQQSKTRSLIDLQSHLLSDPSFMRPSIPANLLHQIHRSMSPVSMPLHEHDLLPLFDSTTTSKSQSVHDTKPILARGKRLSMLSRLVSLTRIAATPPYACTYPECRQAFYKLSYLKTHLSTHSQTQTVFQCNVDKCTKSFRWKSAFDAHVKSHGVMGVVAGGSSGSGGGSSPRGTRVSSGTLGNGFDELDPKFECGVLSRSLSQHRLKSQSMGVAYNTDLDLAGALSSNGVRADEASHLSGEPLDSFGRCGVDNGLIFSEPDLLEAIPGKYELAITCRYMGCGRRFISHTALKMHQRSHLELRPYICPVDGCAQAFGQHSALRTHSFIHSGLRPYKCTFDNCSSAFTTSSRLTVHTRIHTHENPYVCAVSDCLKQFKQASSLKRHLITHEPKNPNKKVASPATTKTAKRDYVCLVCQRVYTSRQALSRHRLGAHHNQSDSILREDEHGALD</sequence>
<evidence type="ECO:0000259" key="10">
    <source>
        <dbReference type="PROSITE" id="PS50157"/>
    </source>
</evidence>
<evidence type="ECO:0000313" key="11">
    <source>
        <dbReference type="EMBL" id="KAH6598876.1"/>
    </source>
</evidence>
<evidence type="ECO:0000256" key="2">
    <source>
        <dbReference type="ARBA" id="ARBA00022723"/>
    </source>
</evidence>
<keyword evidence="5" id="KW-0805">Transcription regulation</keyword>
<evidence type="ECO:0000256" key="8">
    <source>
        <dbReference type="PROSITE-ProRule" id="PRU00042"/>
    </source>
</evidence>
<evidence type="ECO:0000256" key="6">
    <source>
        <dbReference type="ARBA" id="ARBA00023163"/>
    </source>
</evidence>
<accession>A0ABQ8FIJ4</accession>
<evidence type="ECO:0000256" key="9">
    <source>
        <dbReference type="SAM" id="MobiDB-lite"/>
    </source>
</evidence>
<evidence type="ECO:0000256" key="1">
    <source>
        <dbReference type="ARBA" id="ARBA00004123"/>
    </source>
</evidence>
<protein>
    <recommendedName>
        <fullName evidence="10">C2H2-type domain-containing protein</fullName>
    </recommendedName>
</protein>
<feature type="domain" description="C2H2-type" evidence="10">
    <location>
        <begin position="767"/>
        <end position="796"/>
    </location>
</feature>
<keyword evidence="12" id="KW-1185">Reference proteome</keyword>
<dbReference type="InterPro" id="IPR013087">
    <property type="entry name" value="Znf_C2H2_type"/>
</dbReference>
<keyword evidence="3 8" id="KW-0863">Zinc-finger</keyword>
<dbReference type="Pfam" id="PF00096">
    <property type="entry name" value="zf-C2H2"/>
    <property type="match status" value="1"/>
</dbReference>
<dbReference type="SUPFAM" id="SSF57667">
    <property type="entry name" value="beta-beta-alpha zinc fingers"/>
    <property type="match status" value="4"/>
</dbReference>
<comment type="caution">
    <text evidence="11">The sequence shown here is derived from an EMBL/GenBank/DDBJ whole genome shotgun (WGS) entry which is preliminary data.</text>
</comment>
<feature type="domain" description="C2H2-type" evidence="10">
    <location>
        <begin position="621"/>
        <end position="645"/>
    </location>
</feature>